<dbReference type="EMBL" id="MWIP01000001">
    <property type="protein sequence ID" value="KAF1687887.1"/>
    <property type="molecule type" value="Genomic_DNA"/>
</dbReference>
<dbReference type="AlphaFoldDB" id="A0A7V8K8J5"/>
<evidence type="ECO:0000313" key="1">
    <source>
        <dbReference type="EMBL" id="KAF1687887.1"/>
    </source>
</evidence>
<comment type="caution">
    <text evidence="1">The sequence shown here is derived from an EMBL/GenBank/DDBJ whole genome shotgun (WGS) entry which is preliminary data.</text>
</comment>
<keyword evidence="2" id="KW-1185">Reference proteome</keyword>
<reference evidence="1 2" key="1">
    <citation type="submission" date="2017-10" db="EMBL/GenBank/DDBJ databases">
        <title>Whole genome sequencing of Pseudoxanthomonas broegbernensis DSM 12573(T).</title>
        <authorList>
            <person name="Kumar S."/>
            <person name="Bansal K."/>
            <person name="Kaur A."/>
            <person name="Patil P."/>
            <person name="Sharma S."/>
            <person name="Patil P.B."/>
        </authorList>
    </citation>
    <scope>NUCLEOTIDE SEQUENCE [LARGE SCALE GENOMIC DNA]</scope>
    <source>
        <strain evidence="1 2">DSM 12573</strain>
    </source>
</reference>
<name>A0A7V8K8J5_9GAMM</name>
<protein>
    <submittedName>
        <fullName evidence="1">Uncharacterized protein</fullName>
    </submittedName>
</protein>
<proteinExistence type="predicted"/>
<sequence length="1119" mass="118350">MLTADFVCEQQYNMGMRALLNSSLRTYGIASGLEVVWQPGSDQVRVGAGMAIDRLGRQIVLAGAQVLRLADVTAREVVYLTIRYHEVYADYSVESGVPGYKRIVQQPLIEYLPTLQDPGINILLAIVNFSTQGGVDTLSFKLGQNERRYVGSRLGVVELVTEGNGIRAQNGAMSDVAGEPFIGIRMLALREDGSQSDYLDVQARRSQFDGMLTTRDSLGVGIDQPQATLQVQRIVAKGVGTLTTRGRLLTLQSPLYPSLQVGDVIIPELPVGTAALVPRQAVVERITGEGQYQIEQAFQQDILLPCRFSYIRMTLVRFTAGDVGEVLSIDGQGKVELGVRSAVQSGTPGPAALQITSGRRVGIGLTSDVGPQAALDVNGSVLADSLTCTGAVKAQSFEGNGSKLQNLPILSYWTKQDVTATYSSIYYASGNVGVQALDPPASLTVGTGPGFIGSGTVTADSKDIAKLNGFQTAFKSQVGYGDCIVLGSLMQQAHQIRTITSNTTLELTDQFATILQKSAYKFRVNGSSEAKPGNGTISSSGTVVTGTDPEFTKNLRSGDWLVVDQFKPDTVVGYQRQWVVDEVIDDITLIVINKSGNPLPANISAYMVVPTLMGMFRSNVDSAVPAPPPAMLLQSNGPDWQTNKLAANTVGINAELDELDPKYSLQVNGDVNFSGSSNFNQLGAKRLTVTEWASITGAGNGGTVLMVGPTSSTPLLSVTQSNVVIGPTAGAGTSMLEVSGDANATGNIIAAKQLQGASVKVTGAVSAGSLEAKSMDVSGVQVDEGGNVALFGARVQIGISSSSPIQSQVAKTDGFIVATLYPNGNPFAGSLTCTTSTQQGGNAISYYASASTTSYITSSEKGGTSSVTIQQSTSLCVPVRNGELWRLQFSFDSRINPANIQAYWVPLGPGNSQMLNAMAAGTPTQPSMAAAPAFDPATQLVHEIRSLPVGGGAYGQGSSLADAQREIDQRVGDLTQILGDATNMPADQAAREDFIQKLQKIVCSASPPGTQPHNRVDPKLIADLIDTFARITKLEFTSTQKALLALGVRALVAINDNEKNRNDLNLIRNNINIFQENLQKATGITLDNGQRRLMTRALVRLVGNGTQDPNKVGSDAPSV</sequence>
<gene>
    <name evidence="1" type="ORF">B1992_00075</name>
</gene>
<dbReference type="Proteomes" id="UP000462066">
    <property type="component" value="Unassembled WGS sequence"/>
</dbReference>
<organism evidence="1 2">
    <name type="scientific">Pseudoxanthomonas broegbernensis</name>
    <dbReference type="NCBI Taxonomy" id="83619"/>
    <lineage>
        <taxon>Bacteria</taxon>
        <taxon>Pseudomonadati</taxon>
        <taxon>Pseudomonadota</taxon>
        <taxon>Gammaproteobacteria</taxon>
        <taxon>Lysobacterales</taxon>
        <taxon>Lysobacteraceae</taxon>
        <taxon>Pseudoxanthomonas</taxon>
    </lineage>
</organism>
<accession>A0A7V8K8J5</accession>
<evidence type="ECO:0000313" key="2">
    <source>
        <dbReference type="Proteomes" id="UP000462066"/>
    </source>
</evidence>